<dbReference type="PANTHER" id="PTHR11740:SF0">
    <property type="entry name" value="CASEIN KINASE II SUBUNIT BETA"/>
    <property type="match status" value="1"/>
</dbReference>
<dbReference type="InterPro" id="IPR000704">
    <property type="entry name" value="Casein_kinase_II_reg-sub"/>
</dbReference>
<dbReference type="PRINTS" id="PR00472">
    <property type="entry name" value="CASNKINASEII"/>
</dbReference>
<evidence type="ECO:0000313" key="4">
    <source>
        <dbReference type="EMBL" id="ACU44999.1"/>
    </source>
</evidence>
<feature type="compositionally biased region" description="Low complexity" evidence="3">
    <location>
        <begin position="188"/>
        <end position="202"/>
    </location>
</feature>
<dbReference type="SUPFAM" id="SSF57798">
    <property type="entry name" value="Casein kinase II beta subunit"/>
    <property type="match status" value="1"/>
</dbReference>
<dbReference type="Pfam" id="PF01214">
    <property type="entry name" value="CK_II_beta"/>
    <property type="match status" value="2"/>
</dbReference>
<dbReference type="InterPro" id="IPR035991">
    <property type="entry name" value="Casein_kinase_II_beta-like"/>
</dbReference>
<dbReference type="Gene3D" id="1.10.1820.10">
    <property type="entry name" value="protein kinase ck2 holoenzyme, chain C, domain 1"/>
    <property type="match status" value="1"/>
</dbReference>
<evidence type="ECO:0000256" key="3">
    <source>
        <dbReference type="SAM" id="MobiDB-lite"/>
    </source>
</evidence>
<evidence type="ECO:0000256" key="1">
    <source>
        <dbReference type="ARBA" id="ARBA00006941"/>
    </source>
</evidence>
<proteinExistence type="evidence at transcript level"/>
<dbReference type="SMART" id="SM01085">
    <property type="entry name" value="CK_II_beta"/>
    <property type="match status" value="1"/>
</dbReference>
<dbReference type="EMBL" id="FJ599946">
    <property type="protein sequence ID" value="ACU44999.1"/>
    <property type="molecule type" value="mRNA"/>
</dbReference>
<feature type="compositionally biased region" description="Basic and acidic residues" evidence="3">
    <location>
        <begin position="166"/>
        <end position="176"/>
    </location>
</feature>
<reference evidence="4" key="1">
    <citation type="submission" date="2008-12" db="EMBL/GenBank/DDBJ databases">
        <authorList>
            <person name="Zhang H."/>
            <person name="Lin S."/>
        </authorList>
    </citation>
    <scope>NUCLEOTIDE SEQUENCE</scope>
    <source>
        <strain evidence="4">CCMP1831</strain>
    </source>
</reference>
<accession>E8Z6B9</accession>
<dbReference type="GO" id="GO:0016301">
    <property type="term" value="F:kinase activity"/>
    <property type="evidence" value="ECO:0007669"/>
    <property type="project" value="UniProtKB-KW"/>
</dbReference>
<dbReference type="GO" id="GO:0005737">
    <property type="term" value="C:cytoplasm"/>
    <property type="evidence" value="ECO:0007669"/>
    <property type="project" value="TreeGrafter"/>
</dbReference>
<dbReference type="InterPro" id="IPR016149">
    <property type="entry name" value="Casein_kin_II_reg-sub_N"/>
</dbReference>
<dbReference type="FunFam" id="2.20.25.20:FF:000001">
    <property type="entry name" value="Casein kinase II subunit beta"/>
    <property type="match status" value="1"/>
</dbReference>
<dbReference type="Gene3D" id="2.20.25.20">
    <property type="match status" value="1"/>
</dbReference>
<feature type="non-terminal residue" evidence="4">
    <location>
        <position position="1"/>
    </location>
</feature>
<keyword evidence="4" id="KW-0808">Transferase</keyword>
<dbReference type="PROSITE" id="PS01101">
    <property type="entry name" value="CK2_BETA"/>
    <property type="match status" value="1"/>
</dbReference>
<name>E8Z6B9_PFIPI</name>
<sequence>LKGNEFFCEVDEDYIQDDFNLTGLRSYVPNYDYALDLILDTETDDDLNDEQQEIVDTAAEFFAMMEKYQNVDFGRCPRVLCGGQPALPVGQTDVPRTNTVKIFCPKCSDIFYPRLRRHSNIDGAYFGTTFPHLLLQTYPELQPTPVTTQYVPKIYGFKIHPSARQRQHEYAKERTKQQALVSQMQKRASSSTAATTSAAATANGTPKKR</sequence>
<protein>
    <recommendedName>
        <fullName evidence="2">Casein kinase II subunit beta</fullName>
        <shortName evidence="2">CK II beta</shortName>
    </recommendedName>
</protein>
<reference evidence="4" key="2">
    <citation type="book" date="2010" name="PROCEEDINGS OF 13TH INTERNATIONAL CONFERENCE ON HARMFUL ALGAE" publisher="International Society For The Study of Harmful Algae" city="Hong Kong, China">
        <title>Dinoflagellate meta-transcriptomics enabled by spliced leader.</title>
        <editorList>
            <person name="Unknown A."/>
        </editorList>
        <authorList>
            <person name="Lin S."/>
            <person name="Zhang H."/>
        </authorList>
    </citation>
    <scope>NUCLEOTIDE SEQUENCE</scope>
    <source>
        <strain evidence="4">CCMP1831</strain>
    </source>
</reference>
<evidence type="ECO:0000256" key="2">
    <source>
        <dbReference type="RuleBase" id="RU361268"/>
    </source>
</evidence>
<dbReference type="PANTHER" id="PTHR11740">
    <property type="entry name" value="CASEIN KINASE II SUBUNIT BETA"/>
    <property type="match status" value="1"/>
</dbReference>
<keyword evidence="4" id="KW-0418">Kinase</keyword>
<comment type="similarity">
    <text evidence="1 2">Belongs to the casein kinase 2 subunit beta family.</text>
</comment>
<comment type="subunit">
    <text evidence="2">Tetramer of two alpha and two beta subunits.</text>
</comment>
<organism evidence="4">
    <name type="scientific">Pfiesteria piscicida</name>
    <name type="common">Phantom dinoflagellate</name>
    <dbReference type="NCBI Taxonomy" id="71001"/>
    <lineage>
        <taxon>Eukaryota</taxon>
        <taxon>Sar</taxon>
        <taxon>Alveolata</taxon>
        <taxon>Dinophyceae</taxon>
        <taxon>Peridiniales</taxon>
        <taxon>Pfiesteriaceae</taxon>
        <taxon>Pfiesteria</taxon>
    </lineage>
</organism>
<dbReference type="GO" id="GO:0019887">
    <property type="term" value="F:protein kinase regulator activity"/>
    <property type="evidence" value="ECO:0007669"/>
    <property type="project" value="InterPro"/>
</dbReference>
<feature type="region of interest" description="Disordered" evidence="3">
    <location>
        <begin position="165"/>
        <end position="209"/>
    </location>
</feature>
<dbReference type="AlphaFoldDB" id="E8Z6B9"/>
<dbReference type="GO" id="GO:0005956">
    <property type="term" value="C:protein kinase CK2 complex"/>
    <property type="evidence" value="ECO:0007669"/>
    <property type="project" value="UniProtKB-UniRule"/>
</dbReference>
<feature type="compositionally biased region" description="Polar residues" evidence="3">
    <location>
        <begin position="177"/>
        <end position="187"/>
    </location>
</feature>